<dbReference type="EMBL" id="JAGSXH010000093">
    <property type="protein sequence ID" value="MBS2965641.1"/>
    <property type="molecule type" value="Genomic_DNA"/>
</dbReference>
<dbReference type="AlphaFoldDB" id="A0A8J7WNG5"/>
<proteinExistence type="predicted"/>
<sequence>MRPLPHAPCAVARHRPRAPEGERGSVTAFVIVMAAAFIAGAGLVIDGGLALAGKTTALDEAQQAARTAATNLARQPLRDGQIVLDPAPALADAQAYITATGDNGTVTLDGTLIHAHIVHRQPTRILALFGLAQITVSANATAQVEAGVSQSTDIGGP</sequence>
<dbReference type="Proteomes" id="UP000677913">
    <property type="component" value="Unassembled WGS sequence"/>
</dbReference>
<feature type="transmembrane region" description="Helical" evidence="2">
    <location>
        <begin position="26"/>
        <end position="45"/>
    </location>
</feature>
<keyword evidence="2" id="KW-0812">Transmembrane</keyword>
<dbReference type="RefSeq" id="WP_211469996.1">
    <property type="nucleotide sequence ID" value="NZ_JAGSXH010000093.1"/>
</dbReference>
<evidence type="ECO:0000256" key="1">
    <source>
        <dbReference type="SAM" id="MobiDB-lite"/>
    </source>
</evidence>
<comment type="caution">
    <text evidence="3">The sequence shown here is derived from an EMBL/GenBank/DDBJ whole genome shotgun (WGS) entry which is preliminary data.</text>
</comment>
<protein>
    <submittedName>
        <fullName evidence="3">Uncharacterized protein</fullName>
    </submittedName>
</protein>
<evidence type="ECO:0000256" key="2">
    <source>
        <dbReference type="SAM" id="Phobius"/>
    </source>
</evidence>
<evidence type="ECO:0000313" key="4">
    <source>
        <dbReference type="Proteomes" id="UP000677913"/>
    </source>
</evidence>
<reference evidence="3" key="1">
    <citation type="submission" date="2021-04" db="EMBL/GenBank/DDBJ databases">
        <title>Genome based classification of Actinospica acidithermotolerans sp. nov., an actinobacterium isolated from an Indonesian hot spring.</title>
        <authorList>
            <person name="Kusuma A.B."/>
            <person name="Putra K.E."/>
            <person name="Nafisah S."/>
            <person name="Loh J."/>
            <person name="Nouioui I."/>
            <person name="Goodfellow M."/>
        </authorList>
    </citation>
    <scope>NUCLEOTIDE SEQUENCE</scope>
    <source>
        <strain evidence="3">DSM 45618</strain>
    </source>
</reference>
<evidence type="ECO:0000313" key="3">
    <source>
        <dbReference type="EMBL" id="MBS2965641.1"/>
    </source>
</evidence>
<organism evidence="3 4">
    <name type="scientific">Actinocrinis puniceicyclus</name>
    <dbReference type="NCBI Taxonomy" id="977794"/>
    <lineage>
        <taxon>Bacteria</taxon>
        <taxon>Bacillati</taxon>
        <taxon>Actinomycetota</taxon>
        <taxon>Actinomycetes</taxon>
        <taxon>Catenulisporales</taxon>
        <taxon>Actinospicaceae</taxon>
        <taxon>Actinocrinis</taxon>
    </lineage>
</organism>
<gene>
    <name evidence="3" type="ORF">KGA66_21500</name>
</gene>
<accession>A0A8J7WNG5</accession>
<feature type="region of interest" description="Disordered" evidence="1">
    <location>
        <begin position="1"/>
        <end position="20"/>
    </location>
</feature>
<name>A0A8J7WNG5_9ACTN</name>
<keyword evidence="2" id="KW-1133">Transmembrane helix</keyword>
<keyword evidence="2" id="KW-0472">Membrane</keyword>
<keyword evidence="4" id="KW-1185">Reference proteome</keyword>